<organism evidence="12 13">
    <name type="scientific">Asticcacaulis taihuensis</name>
    <dbReference type="NCBI Taxonomy" id="260084"/>
    <lineage>
        <taxon>Bacteria</taxon>
        <taxon>Pseudomonadati</taxon>
        <taxon>Pseudomonadota</taxon>
        <taxon>Alphaproteobacteria</taxon>
        <taxon>Caulobacterales</taxon>
        <taxon>Caulobacteraceae</taxon>
        <taxon>Asticcacaulis</taxon>
    </lineage>
</organism>
<evidence type="ECO:0000256" key="6">
    <source>
        <dbReference type="ARBA" id="ARBA00023136"/>
    </source>
</evidence>
<dbReference type="EMBL" id="FMTS01000001">
    <property type="protein sequence ID" value="SCW36144.1"/>
    <property type="molecule type" value="Genomic_DNA"/>
</dbReference>
<comment type="similarity">
    <text evidence="8 9">Belongs to the TonB-dependent receptor family.</text>
</comment>
<keyword evidence="2 8" id="KW-0813">Transport</keyword>
<dbReference type="InterPro" id="IPR000531">
    <property type="entry name" value="Beta-barrel_TonB"/>
</dbReference>
<evidence type="ECO:0000256" key="8">
    <source>
        <dbReference type="PROSITE-ProRule" id="PRU01360"/>
    </source>
</evidence>
<dbReference type="PANTHER" id="PTHR47234">
    <property type="match status" value="1"/>
</dbReference>
<dbReference type="Proteomes" id="UP000199150">
    <property type="component" value="Unassembled WGS sequence"/>
</dbReference>
<protein>
    <submittedName>
        <fullName evidence="12">Outer membrane receptor for ferrienterochelin and colicins</fullName>
    </submittedName>
</protein>
<dbReference type="InterPro" id="IPR037066">
    <property type="entry name" value="Plug_dom_sf"/>
</dbReference>
<dbReference type="GO" id="GO:0009279">
    <property type="term" value="C:cell outer membrane"/>
    <property type="evidence" value="ECO:0007669"/>
    <property type="project" value="UniProtKB-SubCell"/>
</dbReference>
<dbReference type="InterPro" id="IPR039426">
    <property type="entry name" value="TonB-dep_rcpt-like"/>
</dbReference>
<evidence type="ECO:0000256" key="9">
    <source>
        <dbReference type="RuleBase" id="RU003357"/>
    </source>
</evidence>
<dbReference type="Gene3D" id="3.55.50.30">
    <property type="match status" value="1"/>
</dbReference>
<evidence type="ECO:0000256" key="4">
    <source>
        <dbReference type="ARBA" id="ARBA00022692"/>
    </source>
</evidence>
<evidence type="ECO:0000256" key="7">
    <source>
        <dbReference type="ARBA" id="ARBA00023237"/>
    </source>
</evidence>
<dbReference type="Pfam" id="PF00593">
    <property type="entry name" value="TonB_dep_Rec_b-barrel"/>
    <property type="match status" value="1"/>
</dbReference>
<dbReference type="CDD" id="cd01347">
    <property type="entry name" value="ligand_gated_channel"/>
    <property type="match status" value="1"/>
</dbReference>
<keyword evidence="5 9" id="KW-0798">TonB box</keyword>
<keyword evidence="4 8" id="KW-0812">Transmembrane</keyword>
<dbReference type="RefSeq" id="WP_090643670.1">
    <property type="nucleotide sequence ID" value="NZ_CBCRYE010000001.1"/>
</dbReference>
<keyword evidence="12" id="KW-0675">Receptor</keyword>
<keyword evidence="13" id="KW-1185">Reference proteome</keyword>
<dbReference type="SUPFAM" id="SSF56935">
    <property type="entry name" value="Porins"/>
    <property type="match status" value="1"/>
</dbReference>
<keyword evidence="7 8" id="KW-0998">Cell outer membrane</keyword>
<evidence type="ECO:0000259" key="10">
    <source>
        <dbReference type="Pfam" id="PF00593"/>
    </source>
</evidence>
<sequence length="844" mass="89948">MHNTRPRPGIRTSIIALIVGATLLSGNCAFADSREVSLDIPAESTASALNDLARQAQLHILFPYDAASHTTTAALKGTYTIEEALTLILVNSGLEVAGTTEDTITLRVVSKPEAAAERPTEVIVTGSHVRGGNPTSPVHTISRKDIEVSGYAQIGDVMRSLPENFAGGQNPGVIAAGATNLANQNISNASTVNLRGLGSDATLVLLNGHRLAADSFYQGSDISGIPLAAVQRIEVVPDGASAIYGSDAVAGVVNFILRKNYSGGEAVARLGDSAQGGGAQRFLSLLQGWSGKSSYLLVNAEIDETDPVLAADRAFASAVPADGNLLQSNKRHSLFVAGGWDINDRSTLLFDGMVSDRTAEGSYHYSTTSAKSDISVYTPNYSSALTFETRLGADWKVRATAATAGSRNSQRFAYPAYGITGVAQYENDTQYAEVTADGTALALPTGDLKMAVGGGYRQEHFASGDEQDVSRHVTYAYVEALAPLVTPSTDRVGLKEVELSLSARTETYSDFGTTTNPRVGLRYVPVDDLTLRATWGTSFKAPSFVQMYDPHTLYIYPGVWLGYSGAGNGFLEWGGNPDLKPERATSKTFGFDYSPAKIRSLKISATWFDIDYTDRVLQPISNYVLGLSDPLYAPFVDWNPSSSTQAALMADVDAVYNSTGAPYDPATIVAILHNRYANASAQTVKGFDLSYRQTVTLAGSRTLNLFANGSWLDLRQKTISTSPETKLSGTIFNAPKFKARGGLSYLDRGLSATGIVNFIASEDDTGVMPTAEIASWTTFDVNLAYDFGAGSGRPGWKVAVIASNLFDKDPPRTVSPASYPGLNFDSTNASIMGRFVSLTVGRSW</sequence>
<keyword evidence="3 8" id="KW-1134">Transmembrane beta strand</keyword>
<dbReference type="OrthoDB" id="7051241at2"/>
<evidence type="ECO:0000256" key="3">
    <source>
        <dbReference type="ARBA" id="ARBA00022452"/>
    </source>
</evidence>
<proteinExistence type="inferred from homology"/>
<evidence type="ECO:0000256" key="5">
    <source>
        <dbReference type="ARBA" id="ARBA00023077"/>
    </source>
</evidence>
<evidence type="ECO:0000313" key="12">
    <source>
        <dbReference type="EMBL" id="SCW36144.1"/>
    </source>
</evidence>
<evidence type="ECO:0000313" key="13">
    <source>
        <dbReference type="Proteomes" id="UP000199150"/>
    </source>
</evidence>
<accession>A0A1G4PUV0</accession>
<dbReference type="Pfam" id="PF07715">
    <property type="entry name" value="Plug"/>
    <property type="match status" value="1"/>
</dbReference>
<evidence type="ECO:0000259" key="11">
    <source>
        <dbReference type="Pfam" id="PF07715"/>
    </source>
</evidence>
<dbReference type="Gene3D" id="2.170.130.10">
    <property type="entry name" value="TonB-dependent receptor, plug domain"/>
    <property type="match status" value="1"/>
</dbReference>
<name>A0A1G4PUV0_9CAUL</name>
<evidence type="ECO:0000256" key="2">
    <source>
        <dbReference type="ARBA" id="ARBA00022448"/>
    </source>
</evidence>
<dbReference type="STRING" id="260084.SAMN02927928_0687"/>
<dbReference type="InterPro" id="IPR012910">
    <property type="entry name" value="Plug_dom"/>
</dbReference>
<evidence type="ECO:0000256" key="1">
    <source>
        <dbReference type="ARBA" id="ARBA00004571"/>
    </source>
</evidence>
<gene>
    <name evidence="12" type="ORF">SAMN02927928_0687</name>
</gene>
<dbReference type="Gene3D" id="2.40.170.20">
    <property type="entry name" value="TonB-dependent receptor, beta-barrel domain"/>
    <property type="match status" value="1"/>
</dbReference>
<dbReference type="PROSITE" id="PS52016">
    <property type="entry name" value="TONB_DEPENDENT_REC_3"/>
    <property type="match status" value="1"/>
</dbReference>
<keyword evidence="6 8" id="KW-0472">Membrane</keyword>
<reference evidence="13" key="1">
    <citation type="submission" date="2016-10" db="EMBL/GenBank/DDBJ databases">
        <authorList>
            <person name="Varghese N."/>
            <person name="Submissions S."/>
        </authorList>
    </citation>
    <scope>NUCLEOTIDE SEQUENCE [LARGE SCALE GENOMIC DNA]</scope>
    <source>
        <strain evidence="13">CGMCC 1.3431</strain>
    </source>
</reference>
<comment type="subcellular location">
    <subcellularLocation>
        <location evidence="1 8">Cell outer membrane</location>
        <topology evidence="1 8">Multi-pass membrane protein</topology>
    </subcellularLocation>
</comment>
<dbReference type="AlphaFoldDB" id="A0A1G4PUV0"/>
<dbReference type="PANTHER" id="PTHR47234:SF3">
    <property type="entry name" value="SECRETIN_TONB SHORT N-TERMINAL DOMAIN-CONTAINING PROTEIN"/>
    <property type="match status" value="1"/>
</dbReference>
<feature type="domain" description="TonB-dependent receptor-like beta-barrel" evidence="10">
    <location>
        <begin position="339"/>
        <end position="805"/>
    </location>
</feature>
<feature type="domain" description="TonB-dependent receptor plug" evidence="11">
    <location>
        <begin position="135"/>
        <end position="252"/>
    </location>
</feature>
<dbReference type="InterPro" id="IPR036942">
    <property type="entry name" value="Beta-barrel_TonB_sf"/>
</dbReference>